<dbReference type="EMBL" id="LAZR01023785">
    <property type="protein sequence ID" value="KKL77318.1"/>
    <property type="molecule type" value="Genomic_DNA"/>
</dbReference>
<proteinExistence type="predicted"/>
<gene>
    <name evidence="1" type="ORF">LCGC14_2036120</name>
</gene>
<sequence>MKTVIIRNYSCGIAEIWIDKKLIGTIGDTLITRNELGRDKFGMAYKAQMVLLKDLGQVLNFTVKS</sequence>
<protein>
    <submittedName>
        <fullName evidence="1">Uncharacterized protein</fullName>
    </submittedName>
</protein>
<evidence type="ECO:0000313" key="1">
    <source>
        <dbReference type="EMBL" id="KKL77318.1"/>
    </source>
</evidence>
<reference evidence="1" key="1">
    <citation type="journal article" date="2015" name="Nature">
        <title>Complex archaea that bridge the gap between prokaryotes and eukaryotes.</title>
        <authorList>
            <person name="Spang A."/>
            <person name="Saw J.H."/>
            <person name="Jorgensen S.L."/>
            <person name="Zaremba-Niedzwiedzka K."/>
            <person name="Martijn J."/>
            <person name="Lind A.E."/>
            <person name="van Eijk R."/>
            <person name="Schleper C."/>
            <person name="Guy L."/>
            <person name="Ettema T.J."/>
        </authorList>
    </citation>
    <scope>NUCLEOTIDE SEQUENCE</scope>
</reference>
<dbReference type="AlphaFoldDB" id="A0A0F9ET79"/>
<name>A0A0F9ET79_9ZZZZ</name>
<accession>A0A0F9ET79</accession>
<organism evidence="1">
    <name type="scientific">marine sediment metagenome</name>
    <dbReference type="NCBI Taxonomy" id="412755"/>
    <lineage>
        <taxon>unclassified sequences</taxon>
        <taxon>metagenomes</taxon>
        <taxon>ecological metagenomes</taxon>
    </lineage>
</organism>
<comment type="caution">
    <text evidence="1">The sequence shown here is derived from an EMBL/GenBank/DDBJ whole genome shotgun (WGS) entry which is preliminary data.</text>
</comment>